<feature type="binding site" evidence="2">
    <location>
        <position position="530"/>
    </location>
    <ligand>
        <name>L-glutamate</name>
        <dbReference type="ChEBI" id="CHEBI:29985"/>
    </ligand>
</feature>
<name>A0A0D2WLC4_CAPO3</name>
<dbReference type="RefSeq" id="XP_011270211.1">
    <property type="nucleotide sequence ID" value="XM_011271909.1"/>
</dbReference>
<dbReference type="OrthoDB" id="1081007at2759"/>
<dbReference type="InParanoid" id="A0A0D2WLC4"/>
<dbReference type="FunFam" id="3.60.20.40:FF:000001">
    <property type="entry name" value="Gamma-glutamyltranspeptidase 1"/>
    <property type="match status" value="1"/>
</dbReference>
<feature type="region of interest" description="Disordered" evidence="3">
    <location>
        <begin position="1"/>
        <end position="77"/>
    </location>
</feature>
<dbReference type="InterPro" id="IPR043137">
    <property type="entry name" value="GGT_ssub_C"/>
</dbReference>
<dbReference type="PRINTS" id="PR01210">
    <property type="entry name" value="GGTRANSPTASE"/>
</dbReference>
<feature type="active site" description="Nucleophile" evidence="1">
    <location>
        <position position="488"/>
    </location>
</feature>
<evidence type="ECO:0000256" key="2">
    <source>
        <dbReference type="PIRSR" id="PIRSR600101-2"/>
    </source>
</evidence>
<keyword evidence="4" id="KW-1133">Transmembrane helix</keyword>
<reference evidence="6" key="1">
    <citation type="submission" date="2011-02" db="EMBL/GenBank/DDBJ databases">
        <title>The Genome Sequence of Capsaspora owczarzaki ATCC 30864.</title>
        <authorList>
            <person name="Russ C."/>
            <person name="Cuomo C."/>
            <person name="Burger G."/>
            <person name="Gray M.W."/>
            <person name="Holland P.W.H."/>
            <person name="King N."/>
            <person name="Lang F.B.F."/>
            <person name="Roger A.J."/>
            <person name="Ruiz-Trillo I."/>
            <person name="Young S.K."/>
            <person name="Zeng Q."/>
            <person name="Gargeya S."/>
            <person name="Alvarado L."/>
            <person name="Berlin A."/>
            <person name="Chapman S.B."/>
            <person name="Chen Z."/>
            <person name="Freedman E."/>
            <person name="Gellesch M."/>
            <person name="Goldberg J."/>
            <person name="Griggs A."/>
            <person name="Gujja S."/>
            <person name="Heilman E."/>
            <person name="Heiman D."/>
            <person name="Howarth C."/>
            <person name="Mehta T."/>
            <person name="Neiman D."/>
            <person name="Pearson M."/>
            <person name="Roberts A."/>
            <person name="Saif S."/>
            <person name="Shea T."/>
            <person name="Shenoy N."/>
            <person name="Sisk P."/>
            <person name="Stolte C."/>
            <person name="Sykes S."/>
            <person name="White J."/>
            <person name="Yandava C."/>
            <person name="Haas B."/>
            <person name="Nusbaum C."/>
            <person name="Birren B."/>
        </authorList>
    </citation>
    <scope>NUCLEOTIDE SEQUENCE</scope>
    <source>
        <strain evidence="6">ATCC 30864</strain>
    </source>
</reference>
<dbReference type="STRING" id="595528.A0A0D2WLC4"/>
<protein>
    <recommendedName>
        <fullName evidence="7">Gamma-glutamyltransferase</fullName>
    </recommendedName>
</protein>
<dbReference type="Pfam" id="PF01019">
    <property type="entry name" value="G_glu_transpept"/>
    <property type="match status" value="1"/>
</dbReference>
<feature type="transmembrane region" description="Helical" evidence="4">
    <location>
        <begin position="93"/>
        <end position="113"/>
    </location>
</feature>
<dbReference type="Proteomes" id="UP000008743">
    <property type="component" value="Unassembled WGS sequence"/>
</dbReference>
<keyword evidence="4" id="KW-0812">Transmembrane</keyword>
<dbReference type="InterPro" id="IPR029055">
    <property type="entry name" value="Ntn_hydrolases_N"/>
</dbReference>
<feature type="compositionally biased region" description="Gly residues" evidence="3">
    <location>
        <begin position="1"/>
        <end position="10"/>
    </location>
</feature>
<dbReference type="GO" id="GO:0006751">
    <property type="term" value="P:glutathione catabolic process"/>
    <property type="evidence" value="ECO:0007669"/>
    <property type="project" value="InterPro"/>
</dbReference>
<dbReference type="Gene3D" id="1.10.246.130">
    <property type="match status" value="1"/>
</dbReference>
<sequence length="676" mass="71413">MSRSSSGGGRSSHRSTSAAGDDHHDDRGLGAAAAETHNERASLIASSSSSSSSGVVTIAPDSGSRRRPPRGSTASSSSSSFVSRLFQFSRRKVFALLLVLAVILAVVGGLGYFSSSSSSSQPIQFQGHGAVAADSTYCSEIGADILRQNGSAVDAAIASLLCIGVVNSHSSGIGGGGFMVVHTNDTDVVIDFREVAPAAAYVDMFKNSSQLSQVGGLSAGVPGELAGMAKAHEMFGILPWAKLFAPAIKLAREGFVLNEHQAAAITSELTYVRADPGLRAVFIKANGDPLAAGDVCIHANLANTLEAVATNGIDIFYNGSIAHQIVDDINANGGNMTYEDFANYRPVIRQPLVASYNGFKLVTAPPPASGGVTISVLNILDGFVTAQTKAQETARRHLYSEQTEPGPMQPRSLLAVQRTTEAFKFGYALRTRIADPFDTEYADDIAATLAEMQNVTEALNKRFRIHDNETFDPEYYGAIYDVEPTRGTTHLSVLGTRGDAVAVTSTINTYFGAKFTSPSNGVILNDEMDDFSSPNITNAYGVPPSPANFIKPGKRPLSSSAPTIVFNAKNEVYMVVGASGGTRITTSTIQVMQSVLTFGEGIDDAITRPRLHHQLLPNILMLEPAFPTNLYTGMQAIGHNVTTSTSIAVVQGIVQYAPNVIYAKSDPRKGGEAVVF</sequence>
<dbReference type="GO" id="GO:0036374">
    <property type="term" value="F:glutathione hydrolase activity"/>
    <property type="evidence" value="ECO:0007669"/>
    <property type="project" value="InterPro"/>
</dbReference>
<evidence type="ECO:0000256" key="4">
    <source>
        <dbReference type="SAM" id="Phobius"/>
    </source>
</evidence>
<dbReference type="Gene3D" id="3.60.20.40">
    <property type="match status" value="1"/>
</dbReference>
<feature type="binding site" evidence="2">
    <location>
        <position position="581"/>
    </location>
    <ligand>
        <name>L-glutamate</name>
        <dbReference type="ChEBI" id="CHEBI:29985"/>
    </ligand>
</feature>
<dbReference type="PANTHER" id="PTHR11686:SF9">
    <property type="entry name" value="RE13973P"/>
    <property type="match status" value="1"/>
</dbReference>
<evidence type="ECO:0008006" key="7">
    <source>
        <dbReference type="Google" id="ProtNLM"/>
    </source>
</evidence>
<evidence type="ECO:0000313" key="6">
    <source>
        <dbReference type="Proteomes" id="UP000008743"/>
    </source>
</evidence>
<feature type="binding site" evidence="2">
    <location>
        <begin position="506"/>
        <end position="508"/>
    </location>
    <ligand>
        <name>L-glutamate</name>
        <dbReference type="ChEBI" id="CHEBI:29985"/>
    </ligand>
</feature>
<dbReference type="InterPro" id="IPR043138">
    <property type="entry name" value="GGT_lsub"/>
</dbReference>
<dbReference type="SUPFAM" id="SSF56235">
    <property type="entry name" value="N-terminal nucleophile aminohydrolases (Ntn hydrolases)"/>
    <property type="match status" value="1"/>
</dbReference>
<keyword evidence="4" id="KW-0472">Membrane</keyword>
<dbReference type="FunCoup" id="A0A0D2WLC4">
    <property type="interactions" value="84"/>
</dbReference>
<dbReference type="EMBL" id="KE346362">
    <property type="protein sequence ID" value="KJE91355.1"/>
    <property type="molecule type" value="Genomic_DNA"/>
</dbReference>
<keyword evidence="6" id="KW-1185">Reference proteome</keyword>
<proteinExistence type="predicted"/>
<evidence type="ECO:0000313" key="5">
    <source>
        <dbReference type="EMBL" id="KJE91355.1"/>
    </source>
</evidence>
<dbReference type="PhylomeDB" id="A0A0D2WLC4"/>
<dbReference type="NCBIfam" id="TIGR00066">
    <property type="entry name" value="g_glut_trans"/>
    <property type="match status" value="1"/>
</dbReference>
<dbReference type="AlphaFoldDB" id="A0A0D2WLC4"/>
<evidence type="ECO:0000256" key="3">
    <source>
        <dbReference type="SAM" id="MobiDB-lite"/>
    </source>
</evidence>
<gene>
    <name evidence="5" type="ORF">CAOG_008611</name>
</gene>
<dbReference type="InterPro" id="IPR000101">
    <property type="entry name" value="GGT_peptidase"/>
</dbReference>
<feature type="binding site" evidence="2">
    <location>
        <position position="193"/>
    </location>
    <ligand>
        <name>L-glutamate</name>
        <dbReference type="ChEBI" id="CHEBI:29985"/>
    </ligand>
</feature>
<feature type="binding site" evidence="2">
    <location>
        <begin position="558"/>
        <end position="559"/>
    </location>
    <ligand>
        <name>L-glutamate</name>
        <dbReference type="ChEBI" id="CHEBI:29985"/>
    </ligand>
</feature>
<dbReference type="GO" id="GO:0005886">
    <property type="term" value="C:plasma membrane"/>
    <property type="evidence" value="ECO:0007669"/>
    <property type="project" value="TreeGrafter"/>
</dbReference>
<dbReference type="PANTHER" id="PTHR11686">
    <property type="entry name" value="GAMMA GLUTAMYL TRANSPEPTIDASE"/>
    <property type="match status" value="1"/>
</dbReference>
<accession>A0A0D2WLC4</accession>
<organism evidence="5 6">
    <name type="scientific">Capsaspora owczarzaki (strain ATCC 30864)</name>
    <dbReference type="NCBI Taxonomy" id="595528"/>
    <lineage>
        <taxon>Eukaryota</taxon>
        <taxon>Filasterea</taxon>
        <taxon>Capsaspora</taxon>
    </lineage>
</organism>
<dbReference type="eggNOG" id="KOG2410">
    <property type="taxonomic scope" value="Eukaryota"/>
</dbReference>
<evidence type="ECO:0000256" key="1">
    <source>
        <dbReference type="PIRSR" id="PIRSR600101-1"/>
    </source>
</evidence>